<name>A0A9E7ADL9_9ACTN</name>
<dbReference type="InterPro" id="IPR023214">
    <property type="entry name" value="HAD_sf"/>
</dbReference>
<evidence type="ECO:0000313" key="2">
    <source>
        <dbReference type="Proteomes" id="UP000831562"/>
    </source>
</evidence>
<dbReference type="EMBL" id="CP097092">
    <property type="protein sequence ID" value="UQF78350.1"/>
    <property type="molecule type" value="Genomic_DNA"/>
</dbReference>
<evidence type="ECO:0000313" key="1">
    <source>
        <dbReference type="EMBL" id="UQF78350.1"/>
    </source>
</evidence>
<keyword evidence="1" id="KW-0378">Hydrolase</keyword>
<gene>
    <name evidence="1" type="ORF">M3I19_01240</name>
</gene>
<dbReference type="SUPFAM" id="SSF56784">
    <property type="entry name" value="HAD-like"/>
    <property type="match status" value="1"/>
</dbReference>
<reference evidence="1" key="1">
    <citation type="submission" date="2022-05" db="EMBL/GenBank/DDBJ databases">
        <title>Using nanopore sequencing to obtain complete genomes from saliva samples.</title>
        <authorList>
            <person name="Baker J.L."/>
        </authorList>
    </citation>
    <scope>NUCLEOTIDE SEQUENCE</scope>
    <source>
        <strain evidence="1">JCVI-JB-Lp32</strain>
    </source>
</reference>
<organism evidence="1 2">
    <name type="scientific">Lancefieldella parvula</name>
    <dbReference type="NCBI Taxonomy" id="1382"/>
    <lineage>
        <taxon>Bacteria</taxon>
        <taxon>Bacillati</taxon>
        <taxon>Actinomycetota</taxon>
        <taxon>Coriobacteriia</taxon>
        <taxon>Coriobacteriales</taxon>
        <taxon>Atopobiaceae</taxon>
        <taxon>Lancefieldella</taxon>
    </lineage>
</organism>
<dbReference type="AlphaFoldDB" id="A0A9E7ADL9"/>
<dbReference type="InterPro" id="IPR036412">
    <property type="entry name" value="HAD-like_sf"/>
</dbReference>
<dbReference type="Gene3D" id="3.40.50.1000">
    <property type="entry name" value="HAD superfamily/HAD-like"/>
    <property type="match status" value="1"/>
</dbReference>
<protein>
    <submittedName>
        <fullName evidence="1">HAD hydrolase family protein</fullName>
    </submittedName>
</protein>
<accession>A0A9E7ADL9</accession>
<dbReference type="Proteomes" id="UP000831562">
    <property type="component" value="Chromosome"/>
</dbReference>
<proteinExistence type="predicted"/>
<dbReference type="GO" id="GO:0016787">
    <property type="term" value="F:hydrolase activity"/>
    <property type="evidence" value="ECO:0007669"/>
    <property type="project" value="UniProtKB-KW"/>
</dbReference>
<sequence length="98" mass="11132">MIKLVLSDMDNTLVPFGNRRVSDFTRKAIHTLLEETDIAFGPCTGRDYVELMRLFSLDEACMQTGVMSTGKRVLYKGKTISLSIFDHKTLAGRRRRSC</sequence>
<dbReference type="Pfam" id="PF08282">
    <property type="entry name" value="Hydrolase_3"/>
    <property type="match status" value="1"/>
</dbReference>